<keyword evidence="1" id="KW-0812">Transmembrane</keyword>
<name>A0AAP9MBM0_CLOIN</name>
<keyword evidence="1" id="KW-1133">Transmembrane helix</keyword>
<accession>A0AAP9MBM0</accession>
<dbReference type="EMBL" id="CP048838">
    <property type="protein sequence ID" value="QJA01415.1"/>
    <property type="molecule type" value="Genomic_DNA"/>
</dbReference>
<dbReference type="RefSeq" id="WP_002607215.1">
    <property type="nucleotide sequence ID" value="NZ_BAAACC010000020.1"/>
</dbReference>
<reference evidence="2 3" key="1">
    <citation type="submission" date="2020-02" db="EMBL/GenBank/DDBJ databases">
        <authorList>
            <person name="Kociolek L.K."/>
            <person name="Ozer E.A."/>
        </authorList>
    </citation>
    <scope>NUCLEOTIDE SEQUENCE [LARGE SCALE GENOMIC DNA]</scope>
    <source>
        <strain evidence="2 3">ATCC 14501</strain>
    </source>
</reference>
<gene>
    <name evidence="2" type="ORF">G4D54_02760</name>
</gene>
<dbReference type="GeneID" id="61924423"/>
<feature type="transmembrane region" description="Helical" evidence="1">
    <location>
        <begin position="31"/>
        <end position="51"/>
    </location>
</feature>
<evidence type="ECO:0000256" key="1">
    <source>
        <dbReference type="SAM" id="Phobius"/>
    </source>
</evidence>
<dbReference type="Proteomes" id="UP000503330">
    <property type="component" value="Chromosome"/>
</dbReference>
<protein>
    <submittedName>
        <fullName evidence="2">Uncharacterized protein</fullName>
    </submittedName>
</protein>
<evidence type="ECO:0000313" key="3">
    <source>
        <dbReference type="Proteomes" id="UP000503330"/>
    </source>
</evidence>
<sequence>MMTDNERKRLRELNSKNEEFNKQLYENARSYAKGLFAHSILALLILLLYLLL</sequence>
<keyword evidence="1" id="KW-0472">Membrane</keyword>
<organism evidence="2 3">
    <name type="scientific">Clostridium innocuum</name>
    <dbReference type="NCBI Taxonomy" id="1522"/>
    <lineage>
        <taxon>Bacteria</taxon>
        <taxon>Bacillati</taxon>
        <taxon>Bacillota</taxon>
        <taxon>Clostridia</taxon>
        <taxon>Eubacteriales</taxon>
        <taxon>Clostridiaceae</taxon>
        <taxon>Clostridium</taxon>
    </lineage>
</organism>
<proteinExistence type="predicted"/>
<dbReference type="AlphaFoldDB" id="A0AAP9MBM0"/>
<evidence type="ECO:0000313" key="2">
    <source>
        <dbReference type="EMBL" id="QJA01415.1"/>
    </source>
</evidence>